<protein>
    <submittedName>
        <fullName evidence="1">Carboxymuconolactone decarboxylase</fullName>
    </submittedName>
</protein>
<proteinExistence type="predicted"/>
<dbReference type="AlphaFoldDB" id="Q11K70"/>
<dbReference type="STRING" id="266779.Meso_0805"/>
<dbReference type="HOGENOM" id="CLU_082760_3_0_5"/>
<dbReference type="OrthoDB" id="9129225at2"/>
<accession>Q11K70</accession>
<dbReference type="Gene3D" id="1.20.1290.10">
    <property type="entry name" value="AhpD-like"/>
    <property type="match status" value="1"/>
</dbReference>
<dbReference type="InterPro" id="IPR029032">
    <property type="entry name" value="AhpD-like"/>
</dbReference>
<evidence type="ECO:0000313" key="1">
    <source>
        <dbReference type="EMBL" id="ABG62205.1"/>
    </source>
</evidence>
<sequence>MSKRLPHLTIAEMSDEQKRIYDRMAAGRARGVAGPLMAYLRNPELAEIALQLSEFCRKRTSLPMRLSELAILITVAEWRSGFQWHGHEKLALESGIDQAVIDAIRRGVEPAFAKADEAALYRFVTELLREKSTSDRTFKNVSEYLDRRALVELISILGYYIMGAMEVRAFAEKPGGKADPFCLLQGEV</sequence>
<dbReference type="EMBL" id="CP000390">
    <property type="protein sequence ID" value="ABG62205.1"/>
    <property type="molecule type" value="Genomic_DNA"/>
</dbReference>
<organism evidence="1">
    <name type="scientific">Chelativorans sp. (strain BNC1)</name>
    <dbReference type="NCBI Taxonomy" id="266779"/>
    <lineage>
        <taxon>Bacteria</taxon>
        <taxon>Pseudomonadati</taxon>
        <taxon>Pseudomonadota</taxon>
        <taxon>Alphaproteobacteria</taxon>
        <taxon>Hyphomicrobiales</taxon>
        <taxon>Phyllobacteriaceae</taxon>
        <taxon>Chelativorans</taxon>
    </lineage>
</organism>
<dbReference type="eggNOG" id="COG2128">
    <property type="taxonomic scope" value="Bacteria"/>
</dbReference>
<dbReference type="PANTHER" id="PTHR34846">
    <property type="entry name" value="4-CARBOXYMUCONOLACTONE DECARBOXYLASE FAMILY PROTEIN (AFU_ORTHOLOGUE AFUA_6G11590)"/>
    <property type="match status" value="1"/>
</dbReference>
<dbReference type="SUPFAM" id="SSF69118">
    <property type="entry name" value="AhpD-like"/>
    <property type="match status" value="1"/>
</dbReference>
<gene>
    <name evidence="1" type="ordered locus">Meso_0805</name>
</gene>
<dbReference type="KEGG" id="mes:Meso_0805"/>
<reference evidence="1" key="1">
    <citation type="submission" date="2006-06" db="EMBL/GenBank/DDBJ databases">
        <title>Complete sequence of chromosome of Chelativorans sp. BNC1.</title>
        <authorList>
            <consortium name="US DOE Joint Genome Institute"/>
            <person name="Copeland A."/>
            <person name="Lucas S."/>
            <person name="Lapidus A."/>
            <person name="Barry K."/>
            <person name="Detter J.C."/>
            <person name="Glavina del Rio T."/>
            <person name="Hammon N."/>
            <person name="Israni S."/>
            <person name="Dalin E."/>
            <person name="Tice H."/>
            <person name="Pitluck S."/>
            <person name="Chertkov O."/>
            <person name="Brettin T."/>
            <person name="Bruce D."/>
            <person name="Han C."/>
            <person name="Tapia R."/>
            <person name="Gilna P."/>
            <person name="Schmutz J."/>
            <person name="Larimer F."/>
            <person name="Land M."/>
            <person name="Hauser L."/>
            <person name="Kyrpides N."/>
            <person name="Mikhailova N."/>
            <person name="Richardson P."/>
        </authorList>
    </citation>
    <scope>NUCLEOTIDE SEQUENCE</scope>
    <source>
        <strain evidence="1">BNC1</strain>
    </source>
</reference>
<dbReference type="PANTHER" id="PTHR34846:SF11">
    <property type="entry name" value="4-CARBOXYMUCONOLACTONE DECARBOXYLASE FAMILY PROTEIN (AFU_ORTHOLOGUE AFUA_6G11590)"/>
    <property type="match status" value="1"/>
</dbReference>
<name>Q11K70_CHESB</name>